<gene>
    <name evidence="1" type="ORF">N783_15535</name>
</gene>
<evidence type="ECO:0000313" key="2">
    <source>
        <dbReference type="Proteomes" id="UP000030403"/>
    </source>
</evidence>
<comment type="caution">
    <text evidence="1">The sequence shown here is derived from an EMBL/GenBank/DDBJ whole genome shotgun (WGS) entry which is preliminary data.</text>
</comment>
<dbReference type="Proteomes" id="UP000030403">
    <property type="component" value="Unassembled WGS sequence"/>
</dbReference>
<keyword evidence="2" id="KW-1185">Reference proteome</keyword>
<reference evidence="1 2" key="1">
    <citation type="submission" date="2013-08" db="EMBL/GenBank/DDBJ databases">
        <authorList>
            <person name="Huang J."/>
            <person name="Wang G."/>
        </authorList>
    </citation>
    <scope>NUCLEOTIDE SEQUENCE [LARGE SCALE GENOMIC DNA]</scope>
    <source>
        <strain evidence="1 2">BH030004</strain>
    </source>
</reference>
<dbReference type="STRING" id="1385511.GCA_000425225_01751"/>
<evidence type="ECO:0000313" key="1">
    <source>
        <dbReference type="EMBL" id="KGX85027.1"/>
    </source>
</evidence>
<sequence length="138" mass="16275">MLYVILTLFTISFILYLVSFALKDRFKDLEEQVEQVQLTTMQDSYQLKKKMRVLEEELLVDDFSTEMFSNSNKAQPEPKQTYRQEETNQPPLVHKVLHMYNQGYTTSDIASETSLNEHDILTTLRQFTSENEQKGARR</sequence>
<accession>A0A0A5HN58</accession>
<protein>
    <submittedName>
        <fullName evidence="1">Uncharacterized protein</fullName>
    </submittedName>
</protein>
<name>A0A0A5HN58_9BACI</name>
<dbReference type="eggNOG" id="ENOG5032Z9X">
    <property type="taxonomic scope" value="Bacteria"/>
</dbReference>
<dbReference type="EMBL" id="AVPF01000045">
    <property type="protein sequence ID" value="KGX85027.1"/>
    <property type="molecule type" value="Genomic_DNA"/>
</dbReference>
<dbReference type="OrthoDB" id="2454584at2"/>
<proteinExistence type="predicted"/>
<dbReference type="AlphaFoldDB" id="A0A0A5HN58"/>
<organism evidence="1 2">
    <name type="scientific">Pontibacillus marinus BH030004 = DSM 16465</name>
    <dbReference type="NCBI Taxonomy" id="1385511"/>
    <lineage>
        <taxon>Bacteria</taxon>
        <taxon>Bacillati</taxon>
        <taxon>Bacillota</taxon>
        <taxon>Bacilli</taxon>
        <taxon>Bacillales</taxon>
        <taxon>Bacillaceae</taxon>
        <taxon>Pontibacillus</taxon>
    </lineage>
</organism>
<dbReference type="RefSeq" id="WP_051255250.1">
    <property type="nucleotide sequence ID" value="NZ_AVPF01000045.1"/>
</dbReference>